<comment type="caution">
    <text evidence="1">The sequence shown here is derived from an EMBL/GenBank/DDBJ whole genome shotgun (WGS) entry which is preliminary data.</text>
</comment>
<proteinExistence type="predicted"/>
<evidence type="ECO:0000313" key="2">
    <source>
        <dbReference type="Proteomes" id="UP000324800"/>
    </source>
</evidence>
<accession>A0A5J4X4C0</accession>
<name>A0A5J4X4C0_9EUKA</name>
<dbReference type="Proteomes" id="UP000324800">
    <property type="component" value="Unassembled WGS sequence"/>
</dbReference>
<sequence length="198" mass="22359">MEQQQIEVVTVIVLNQSKASQFIPINKYQENMEGELEQYYSILLVGELQEYEVPNCDADYVIGAGDEYAGTGEKIDDQSLGEKLLEAKSDVLPQKLVIYGDENDVENYDGFQVVDEGNCQANSFNAVRGGDDEYQVLLNRNWLNVRLLCCVSGEFIQGESNDELREFYASKFQSVISDEVFDSDPVSLVPKSFTSLRY</sequence>
<protein>
    <submittedName>
        <fullName evidence="1">Uncharacterized protein</fullName>
    </submittedName>
</protein>
<reference evidence="1 2" key="1">
    <citation type="submission" date="2019-03" db="EMBL/GenBank/DDBJ databases">
        <title>Single cell metagenomics reveals metabolic interactions within the superorganism composed of flagellate Streblomastix strix and complex community of Bacteroidetes bacteria on its surface.</title>
        <authorList>
            <person name="Treitli S.C."/>
            <person name="Kolisko M."/>
            <person name="Husnik F."/>
            <person name="Keeling P."/>
            <person name="Hampl V."/>
        </authorList>
    </citation>
    <scope>NUCLEOTIDE SEQUENCE [LARGE SCALE GENOMIC DNA]</scope>
    <source>
        <strain evidence="1">ST1C</strain>
    </source>
</reference>
<dbReference type="AlphaFoldDB" id="A0A5J4X4C0"/>
<gene>
    <name evidence="1" type="ORF">EZS28_002645</name>
</gene>
<organism evidence="1 2">
    <name type="scientific">Streblomastix strix</name>
    <dbReference type="NCBI Taxonomy" id="222440"/>
    <lineage>
        <taxon>Eukaryota</taxon>
        <taxon>Metamonada</taxon>
        <taxon>Preaxostyla</taxon>
        <taxon>Oxymonadida</taxon>
        <taxon>Streblomastigidae</taxon>
        <taxon>Streblomastix</taxon>
    </lineage>
</organism>
<dbReference type="EMBL" id="SNRW01000329">
    <property type="protein sequence ID" value="KAA6401823.1"/>
    <property type="molecule type" value="Genomic_DNA"/>
</dbReference>
<evidence type="ECO:0000313" key="1">
    <source>
        <dbReference type="EMBL" id="KAA6401823.1"/>
    </source>
</evidence>